<accession>A0A8J3YWW7</accession>
<evidence type="ECO:0000259" key="9">
    <source>
        <dbReference type="Pfam" id="PF02397"/>
    </source>
</evidence>
<keyword evidence="5 8" id="KW-1133">Transmembrane helix</keyword>
<dbReference type="PANTHER" id="PTHR30576:SF10">
    <property type="entry name" value="SLL5057 PROTEIN"/>
    <property type="match status" value="1"/>
</dbReference>
<comment type="caution">
    <text evidence="10">The sequence shown here is derived from an EMBL/GenBank/DDBJ whole genome shotgun (WGS) entry which is preliminary data.</text>
</comment>
<proteinExistence type="inferred from homology"/>
<feature type="transmembrane region" description="Helical" evidence="8">
    <location>
        <begin position="487"/>
        <end position="505"/>
    </location>
</feature>
<evidence type="ECO:0000256" key="4">
    <source>
        <dbReference type="ARBA" id="ARBA00022692"/>
    </source>
</evidence>
<dbReference type="InterPro" id="IPR017475">
    <property type="entry name" value="EPS_sugar_tfrase"/>
</dbReference>
<comment type="similarity">
    <text evidence="2">Belongs to the bacterial sugar transferase family.</text>
</comment>
<feature type="transmembrane region" description="Helical" evidence="8">
    <location>
        <begin position="416"/>
        <end position="436"/>
    </location>
</feature>
<keyword evidence="3" id="KW-0808">Transferase</keyword>
<evidence type="ECO:0000313" key="11">
    <source>
        <dbReference type="Proteomes" id="UP000619260"/>
    </source>
</evidence>
<dbReference type="AlphaFoldDB" id="A0A8J3YWW7"/>
<evidence type="ECO:0000256" key="6">
    <source>
        <dbReference type="ARBA" id="ARBA00023136"/>
    </source>
</evidence>
<dbReference type="InterPro" id="IPR003362">
    <property type="entry name" value="Bact_transf"/>
</dbReference>
<feature type="compositionally biased region" description="Basic and acidic residues" evidence="7">
    <location>
        <begin position="279"/>
        <end position="292"/>
    </location>
</feature>
<gene>
    <name evidence="10" type="ORF">Val02_80440</name>
</gene>
<evidence type="ECO:0000313" key="10">
    <source>
        <dbReference type="EMBL" id="GIJ51158.1"/>
    </source>
</evidence>
<feature type="compositionally biased region" description="Pro residues" evidence="7">
    <location>
        <begin position="129"/>
        <end position="138"/>
    </location>
</feature>
<protein>
    <recommendedName>
        <fullName evidence="9">Bacterial sugar transferase domain-containing protein</fullName>
    </recommendedName>
</protein>
<feature type="domain" description="Bacterial sugar transferase" evidence="9">
    <location>
        <begin position="679"/>
        <end position="866"/>
    </location>
</feature>
<dbReference type="EMBL" id="BOPF01000044">
    <property type="protein sequence ID" value="GIJ51158.1"/>
    <property type="molecule type" value="Genomic_DNA"/>
</dbReference>
<evidence type="ECO:0000256" key="3">
    <source>
        <dbReference type="ARBA" id="ARBA00022679"/>
    </source>
</evidence>
<organism evidence="10 11">
    <name type="scientific">Virgisporangium aliadipatigenens</name>
    <dbReference type="NCBI Taxonomy" id="741659"/>
    <lineage>
        <taxon>Bacteria</taxon>
        <taxon>Bacillati</taxon>
        <taxon>Actinomycetota</taxon>
        <taxon>Actinomycetes</taxon>
        <taxon>Micromonosporales</taxon>
        <taxon>Micromonosporaceae</taxon>
        <taxon>Virgisporangium</taxon>
    </lineage>
</organism>
<dbReference type="GO" id="GO:0016780">
    <property type="term" value="F:phosphotransferase activity, for other substituted phosphate groups"/>
    <property type="evidence" value="ECO:0007669"/>
    <property type="project" value="TreeGrafter"/>
</dbReference>
<feature type="compositionally biased region" description="Basic and acidic residues" evidence="7">
    <location>
        <begin position="257"/>
        <end position="269"/>
    </location>
</feature>
<feature type="compositionally biased region" description="Basic and acidic residues" evidence="7">
    <location>
        <begin position="168"/>
        <end position="182"/>
    </location>
</feature>
<keyword evidence="4 8" id="KW-0812">Transmembrane</keyword>
<comment type="subcellular location">
    <subcellularLocation>
        <location evidence="1">Membrane</location>
        <topology evidence="1">Multi-pass membrane protein</topology>
    </subcellularLocation>
</comment>
<name>A0A8J3YWW7_9ACTN</name>
<evidence type="ECO:0000256" key="5">
    <source>
        <dbReference type="ARBA" id="ARBA00022989"/>
    </source>
</evidence>
<evidence type="ECO:0000256" key="7">
    <source>
        <dbReference type="SAM" id="MobiDB-lite"/>
    </source>
</evidence>
<feature type="compositionally biased region" description="Low complexity" evidence="7">
    <location>
        <begin position="39"/>
        <end position="56"/>
    </location>
</feature>
<keyword evidence="11" id="KW-1185">Reference proteome</keyword>
<dbReference type="NCBIfam" id="TIGR03025">
    <property type="entry name" value="EPS_sugtrans"/>
    <property type="match status" value="1"/>
</dbReference>
<dbReference type="Pfam" id="PF13727">
    <property type="entry name" value="CoA_binding_3"/>
    <property type="match status" value="1"/>
</dbReference>
<feature type="compositionally biased region" description="Basic and acidic residues" evidence="7">
    <location>
        <begin position="327"/>
        <end position="339"/>
    </location>
</feature>
<dbReference type="Gene3D" id="3.40.50.720">
    <property type="entry name" value="NAD(P)-binding Rossmann-like Domain"/>
    <property type="match status" value="1"/>
</dbReference>
<feature type="compositionally biased region" description="Polar residues" evidence="7">
    <location>
        <begin position="306"/>
        <end position="315"/>
    </location>
</feature>
<dbReference type="PANTHER" id="PTHR30576">
    <property type="entry name" value="COLANIC BIOSYNTHESIS UDP-GLUCOSE LIPID CARRIER TRANSFERASE"/>
    <property type="match status" value="1"/>
</dbReference>
<feature type="region of interest" description="Disordered" evidence="7">
    <location>
        <begin position="1"/>
        <end position="339"/>
    </location>
</feature>
<feature type="compositionally biased region" description="Low complexity" evidence="7">
    <location>
        <begin position="142"/>
        <end position="165"/>
    </location>
</feature>
<evidence type="ECO:0000256" key="2">
    <source>
        <dbReference type="ARBA" id="ARBA00006464"/>
    </source>
</evidence>
<feature type="transmembrane region" description="Helical" evidence="8">
    <location>
        <begin position="511"/>
        <end position="532"/>
    </location>
</feature>
<feature type="transmembrane region" description="Helical" evidence="8">
    <location>
        <begin position="448"/>
        <end position="467"/>
    </location>
</feature>
<sequence>MSVGAGHDGRRLRRPSPSSPESARAARSDGRARGGPADGTGRTTPTGPPSVRGTTGDALLPERPNARGAAPVHRPIGGGARHAARRTPPTPTAPESRPPAHGMRPHGPLASPADASVAARLLSEGSTRPPAPQPSPTRPPREATAPGPAAARPAGDPAAVRPAGGERSAGRHAEALVERLGDGPRAGRQRGSDVPALLRDGGQRGSDVPARHRDGEPESGRQRGESNAAHQGDVPGGARQRGEAGARARGGAAPPVHRGDVSSADHGRGEIGAARRRGRDAADHHGAGRHAEAPGATKAAVAVPRPSTQEATASGPSGREAAAPRTGGREGVARRADRVETAGRPDIGIILPDQLLTREIKTPPAVPVTRGVAPCARAVATVGAPARLPVVPSKRPVPRRPAPAHRRPRRRWEVRYLARTVALDLVAGVIAAILAFEVRFGEPITPYNLTYLVLSALLPIGLFGALAVNRAYERRLLFVGTEEYQRVLSAGLALTATVAIGSYALDVHLARGYVLVALPLGTAACLLMRFGSRKALHRARRRGECLRRVIVVGHELAVVAITRQLRRERYHGLDVAGACLPPLRRGSIADIPVYGTFAEVPRAVRQAGADTVIVLSCPEFDGVRLRRLAWRLERDDVDLIVASSLMDVAGARTTIRPVDGLPMLHVEHPSLSGARRVVKDVFDRVGAAVLILLAAPILLGVALAVRLDSPGPILFRQVRVGRHGREFLIYKFRTMYTDAESRLAALRHLNEQDAVLFKMRDDPRITGAGKWLRRLSLDELPQLFNVLGGTMSLVGPRPPLPQEVAQYPADARRRLEVRPGMTGLWQVSGRSDLPWEEAVRLDLRYVENWSLTLDLIILLRTLTAVCRGAGAY</sequence>
<keyword evidence="6 8" id="KW-0472">Membrane</keyword>
<feature type="transmembrane region" description="Helical" evidence="8">
    <location>
        <begin position="685"/>
        <end position="705"/>
    </location>
</feature>
<evidence type="ECO:0000256" key="1">
    <source>
        <dbReference type="ARBA" id="ARBA00004141"/>
    </source>
</evidence>
<reference evidence="10" key="1">
    <citation type="submission" date="2021-01" db="EMBL/GenBank/DDBJ databases">
        <title>Whole genome shotgun sequence of Virgisporangium aliadipatigenens NBRC 105644.</title>
        <authorList>
            <person name="Komaki H."/>
            <person name="Tamura T."/>
        </authorList>
    </citation>
    <scope>NUCLEOTIDE SEQUENCE</scope>
    <source>
        <strain evidence="10">NBRC 105644</strain>
    </source>
</reference>
<dbReference type="GO" id="GO:0016020">
    <property type="term" value="C:membrane"/>
    <property type="evidence" value="ECO:0007669"/>
    <property type="project" value="UniProtKB-SubCell"/>
</dbReference>
<dbReference type="Pfam" id="PF02397">
    <property type="entry name" value="Bac_transf"/>
    <property type="match status" value="1"/>
</dbReference>
<evidence type="ECO:0000256" key="8">
    <source>
        <dbReference type="SAM" id="Phobius"/>
    </source>
</evidence>
<feature type="compositionally biased region" description="Basic and acidic residues" evidence="7">
    <location>
        <begin position="209"/>
        <end position="224"/>
    </location>
</feature>
<dbReference type="Proteomes" id="UP000619260">
    <property type="component" value="Unassembled WGS sequence"/>
</dbReference>